<reference evidence="1" key="1">
    <citation type="submission" date="2022-11" db="EMBL/GenBank/DDBJ databases">
        <authorList>
            <person name="Petersen C."/>
        </authorList>
    </citation>
    <scope>NUCLEOTIDE SEQUENCE</scope>
    <source>
        <strain evidence="1">IBT 20477</strain>
    </source>
</reference>
<dbReference type="Proteomes" id="UP001150942">
    <property type="component" value="Unassembled WGS sequence"/>
</dbReference>
<dbReference type="AlphaFoldDB" id="A0A9W9IMN4"/>
<comment type="caution">
    <text evidence="1">The sequence shown here is derived from an EMBL/GenBank/DDBJ whole genome shotgun (WGS) entry which is preliminary data.</text>
</comment>
<dbReference type="OrthoDB" id="4318214at2759"/>
<proteinExistence type="predicted"/>
<dbReference type="EMBL" id="JAPQKQ010000009">
    <property type="protein sequence ID" value="KAJ5181799.1"/>
    <property type="molecule type" value="Genomic_DNA"/>
</dbReference>
<evidence type="ECO:0000313" key="1">
    <source>
        <dbReference type="EMBL" id="KAJ5181799.1"/>
    </source>
</evidence>
<keyword evidence="2" id="KW-1185">Reference proteome</keyword>
<organism evidence="1 2">
    <name type="scientific">Penicillium cf. viridicatum</name>
    <dbReference type="NCBI Taxonomy" id="2972119"/>
    <lineage>
        <taxon>Eukaryota</taxon>
        <taxon>Fungi</taxon>
        <taxon>Dikarya</taxon>
        <taxon>Ascomycota</taxon>
        <taxon>Pezizomycotina</taxon>
        <taxon>Eurotiomycetes</taxon>
        <taxon>Eurotiomycetidae</taxon>
        <taxon>Eurotiales</taxon>
        <taxon>Aspergillaceae</taxon>
        <taxon>Penicillium</taxon>
    </lineage>
</organism>
<accession>A0A9W9IMN4</accession>
<sequence>MEPEVKAHPFFHDVKWHECLQRKSATSFKPHDASVVLWRDPYTYEPLSFREVRERRAHKGVVYVHMTKSPEEYPMWWLSIGRVNDKSNIASKKVLLNPGDDTACESRELTALSICLPVPRAVYVEVTAGLEEVVAERRKDRA</sequence>
<reference evidence="1" key="2">
    <citation type="journal article" date="2023" name="IMA Fungus">
        <title>Comparative genomic study of the Penicillium genus elucidates a diverse pangenome and 15 lateral gene transfer events.</title>
        <authorList>
            <person name="Petersen C."/>
            <person name="Sorensen T."/>
            <person name="Nielsen M.R."/>
            <person name="Sondergaard T.E."/>
            <person name="Sorensen J.L."/>
            <person name="Fitzpatrick D.A."/>
            <person name="Frisvad J.C."/>
            <person name="Nielsen K.L."/>
        </authorList>
    </citation>
    <scope>NUCLEOTIDE SEQUENCE</scope>
    <source>
        <strain evidence="1">IBT 20477</strain>
    </source>
</reference>
<gene>
    <name evidence="1" type="ORF">N7449_011946</name>
</gene>
<name>A0A9W9IMN4_9EURO</name>
<protein>
    <submittedName>
        <fullName evidence="1">Uncharacterized protein</fullName>
    </submittedName>
</protein>
<evidence type="ECO:0000313" key="2">
    <source>
        <dbReference type="Proteomes" id="UP001150942"/>
    </source>
</evidence>